<dbReference type="EMBL" id="CAJVQC010000234">
    <property type="protein sequence ID" value="CAG8464933.1"/>
    <property type="molecule type" value="Genomic_DNA"/>
</dbReference>
<comment type="caution">
    <text evidence="1">The sequence shown here is derived from an EMBL/GenBank/DDBJ whole genome shotgun (WGS) entry which is preliminary data.</text>
</comment>
<accession>A0ACA9KDK8</accession>
<keyword evidence="2" id="KW-1185">Reference proteome</keyword>
<proteinExistence type="predicted"/>
<protein>
    <submittedName>
        <fullName evidence="1">28172_t:CDS:1</fullName>
    </submittedName>
</protein>
<organism evidence="1 2">
    <name type="scientific">Racocetra persica</name>
    <dbReference type="NCBI Taxonomy" id="160502"/>
    <lineage>
        <taxon>Eukaryota</taxon>
        <taxon>Fungi</taxon>
        <taxon>Fungi incertae sedis</taxon>
        <taxon>Mucoromycota</taxon>
        <taxon>Glomeromycotina</taxon>
        <taxon>Glomeromycetes</taxon>
        <taxon>Diversisporales</taxon>
        <taxon>Gigasporaceae</taxon>
        <taxon>Racocetra</taxon>
    </lineage>
</organism>
<sequence length="45" mass="5119">GEKGSLRTGFGNVFKLSSPPLLQAFSRYLIIYRIQALNYTRAKSR</sequence>
<evidence type="ECO:0000313" key="2">
    <source>
        <dbReference type="Proteomes" id="UP000789920"/>
    </source>
</evidence>
<feature type="non-terminal residue" evidence="1">
    <location>
        <position position="1"/>
    </location>
</feature>
<dbReference type="Proteomes" id="UP000789920">
    <property type="component" value="Unassembled WGS sequence"/>
</dbReference>
<name>A0ACA9KDK8_9GLOM</name>
<reference evidence="1" key="1">
    <citation type="submission" date="2021-06" db="EMBL/GenBank/DDBJ databases">
        <authorList>
            <person name="Kallberg Y."/>
            <person name="Tangrot J."/>
            <person name="Rosling A."/>
        </authorList>
    </citation>
    <scope>NUCLEOTIDE SEQUENCE</scope>
    <source>
        <strain evidence="1">MA461A</strain>
    </source>
</reference>
<evidence type="ECO:0000313" key="1">
    <source>
        <dbReference type="EMBL" id="CAG8464933.1"/>
    </source>
</evidence>
<gene>
    <name evidence="1" type="ORF">RPERSI_LOCUS318</name>
</gene>